<keyword evidence="3" id="KW-0645">Protease</keyword>
<dbReference type="Proteomes" id="UP000185221">
    <property type="component" value="Unassembled WGS sequence"/>
</dbReference>
<dbReference type="GO" id="GO:0006508">
    <property type="term" value="P:proteolysis"/>
    <property type="evidence" value="ECO:0007669"/>
    <property type="project" value="UniProtKB-KW"/>
</dbReference>
<evidence type="ECO:0000259" key="2">
    <source>
        <dbReference type="Pfam" id="PF17899"/>
    </source>
</evidence>
<dbReference type="InterPro" id="IPR007963">
    <property type="entry name" value="Peptidase_M61_catalytic"/>
</dbReference>
<feature type="domain" description="Peptidase M61 catalytic" evidence="1">
    <location>
        <begin position="259"/>
        <end position="373"/>
    </location>
</feature>
<proteinExistence type="predicted"/>
<evidence type="ECO:0000313" key="3">
    <source>
        <dbReference type="EMBL" id="SIO25547.1"/>
    </source>
</evidence>
<keyword evidence="4" id="KW-1185">Reference proteome</keyword>
<dbReference type="Gene3D" id="2.60.40.3650">
    <property type="match status" value="1"/>
</dbReference>
<dbReference type="EMBL" id="FSRC01000004">
    <property type="protein sequence ID" value="SIO25547.1"/>
    <property type="molecule type" value="Genomic_DNA"/>
</dbReference>
<protein>
    <submittedName>
        <fullName evidence="3">Predicted metalloprotease, contains C-terminal PDZ domain</fullName>
    </submittedName>
</protein>
<dbReference type="InterPro" id="IPR027268">
    <property type="entry name" value="Peptidase_M4/M1_CTD_sf"/>
</dbReference>
<feature type="domain" description="Peptidase M61 N-terminal" evidence="2">
    <location>
        <begin position="3"/>
        <end position="166"/>
    </location>
</feature>
<dbReference type="AlphaFoldDB" id="A0A1N6I0J7"/>
<dbReference type="InterPro" id="IPR040756">
    <property type="entry name" value="Peptidase_M61_N"/>
</dbReference>
<dbReference type="SUPFAM" id="SSF55486">
    <property type="entry name" value="Metalloproteases ('zincins'), catalytic domain"/>
    <property type="match status" value="1"/>
</dbReference>
<evidence type="ECO:0000259" key="1">
    <source>
        <dbReference type="Pfam" id="PF05299"/>
    </source>
</evidence>
<dbReference type="OrthoDB" id="9778516at2"/>
<evidence type="ECO:0000313" key="4">
    <source>
        <dbReference type="Proteomes" id="UP000185221"/>
    </source>
</evidence>
<dbReference type="Gene3D" id="1.10.390.10">
    <property type="entry name" value="Neutral Protease Domain 2"/>
    <property type="match status" value="1"/>
</dbReference>
<name>A0A1N6I0J7_9BACT</name>
<sequence length="546" mass="63548">MCKYTISCPNPASQFILIQLEIKAHSSQTIELQLPAWRAGRYQLANYAQYVRSFQIKNQNQENIQFQKLSKDCWTFQSEKNHTYLVEYEFFCARMDAGGAWVDEEQVYLNFINCCFEVKSLAQNPFELEVNLPSFQKIVCTIPKNQEGKWIAENFQMLVDSTLLASNNVQHWSYESTGSVFHIWIQGAIHFDIKAFLYNFQKFTDTQIRDFGEFPESEYHFIFQLLPYKHYHGVEHQKGTVITLGPATDLVEELKMEDLLGVGSHELYHAWNVCRIRPKELLPYDFSKETYTQAGWLLEGITTYMGDLYLLKSGVYSLEVFLKQIESTLQREINNLGWKNQNILESSFDLWLDGYQPGIPDRKVNIYTHGSLICFCLDLLLIEGGSSFPQVMKLAWQQFGKPRKGYSQSEFWNLILSQTSKPEVFKTFYEHYISGNEDILAYFSEKISCLGIDYVQRPNPDHLAGKLGILTHDHKIVKVHPDSPAFDKLMIGDQISFEESVSHIEVKVERTNGNRFECTFESTERYFPQINLAIAEETDIRKKWMN</sequence>
<gene>
    <name evidence="3" type="ORF">SAMN05444394_4195</name>
</gene>
<dbReference type="GO" id="GO:0008237">
    <property type="term" value="F:metallopeptidase activity"/>
    <property type="evidence" value="ECO:0007669"/>
    <property type="project" value="UniProtKB-KW"/>
</dbReference>
<keyword evidence="3" id="KW-0482">Metalloprotease</keyword>
<dbReference type="RefSeq" id="WP_074226945.1">
    <property type="nucleotide sequence ID" value="NZ_FSRC01000004.1"/>
</dbReference>
<organism evidence="3 4">
    <name type="scientific">Algoriphagus halophilus</name>
    <dbReference type="NCBI Taxonomy" id="226505"/>
    <lineage>
        <taxon>Bacteria</taxon>
        <taxon>Pseudomonadati</taxon>
        <taxon>Bacteroidota</taxon>
        <taxon>Cytophagia</taxon>
        <taxon>Cytophagales</taxon>
        <taxon>Cyclobacteriaceae</taxon>
        <taxon>Algoriphagus</taxon>
    </lineage>
</organism>
<accession>A0A1N6I0J7</accession>
<dbReference type="InterPro" id="IPR024191">
    <property type="entry name" value="Peptidase_M61"/>
</dbReference>
<reference evidence="4" key="1">
    <citation type="submission" date="2016-11" db="EMBL/GenBank/DDBJ databases">
        <authorList>
            <person name="Varghese N."/>
            <person name="Submissions S."/>
        </authorList>
    </citation>
    <scope>NUCLEOTIDE SEQUENCE [LARGE SCALE GENOMIC DNA]</scope>
    <source>
        <strain evidence="4">DSM 15292</strain>
    </source>
</reference>
<keyword evidence="3" id="KW-0378">Hydrolase</keyword>
<dbReference type="Pfam" id="PF17899">
    <property type="entry name" value="Peptidase_M61_N"/>
    <property type="match status" value="1"/>
</dbReference>
<dbReference type="Pfam" id="PF05299">
    <property type="entry name" value="Peptidase_M61"/>
    <property type="match status" value="1"/>
</dbReference>
<dbReference type="STRING" id="226505.SAMN05444394_4195"/>
<dbReference type="PIRSF" id="PIRSF016493">
    <property type="entry name" value="Glycyl_aminpptds"/>
    <property type="match status" value="1"/>
</dbReference>